<organism evidence="2 3">
    <name type="scientific">Legionella drozanskii LLAP-1</name>
    <dbReference type="NCBI Taxonomy" id="1212489"/>
    <lineage>
        <taxon>Bacteria</taxon>
        <taxon>Pseudomonadati</taxon>
        <taxon>Pseudomonadota</taxon>
        <taxon>Gammaproteobacteria</taxon>
        <taxon>Legionellales</taxon>
        <taxon>Legionellaceae</taxon>
        <taxon>Legionella</taxon>
    </lineage>
</organism>
<dbReference type="PATRIC" id="fig|1212489.4.peg.751"/>
<dbReference type="PANTHER" id="PTHR30605:SF0">
    <property type="entry name" value="ANHYDRO-N-ACETYLMURAMIC ACID KINASE"/>
    <property type="match status" value="1"/>
</dbReference>
<evidence type="ECO:0000313" key="3">
    <source>
        <dbReference type="Proteomes" id="UP000054736"/>
    </source>
</evidence>
<dbReference type="UniPathway" id="UPA00544"/>
<evidence type="ECO:0000256" key="1">
    <source>
        <dbReference type="HAMAP-Rule" id="MF_01270"/>
    </source>
</evidence>
<comment type="pathway">
    <text evidence="1">Amino-sugar metabolism; 1,6-anhydro-N-acetylmuramate degradation.</text>
</comment>
<keyword evidence="1 2" id="KW-0418">Kinase</keyword>
<keyword evidence="1" id="KW-0119">Carbohydrate metabolism</keyword>
<dbReference type="SUPFAM" id="SSF53067">
    <property type="entry name" value="Actin-like ATPase domain"/>
    <property type="match status" value="1"/>
</dbReference>
<gene>
    <name evidence="1 2" type="primary">anmK</name>
    <name evidence="2" type="ORF">Ldro_0722</name>
</gene>
<dbReference type="PANTHER" id="PTHR30605">
    <property type="entry name" value="ANHYDRO-N-ACETYLMURAMIC ACID KINASE"/>
    <property type="match status" value="1"/>
</dbReference>
<dbReference type="InterPro" id="IPR043129">
    <property type="entry name" value="ATPase_NBD"/>
</dbReference>
<keyword evidence="1" id="KW-0547">Nucleotide-binding</keyword>
<proteinExistence type="inferred from homology"/>
<dbReference type="NCBIfam" id="NF007139">
    <property type="entry name" value="PRK09585.1-3"/>
    <property type="match status" value="1"/>
</dbReference>
<feature type="binding site" evidence="1">
    <location>
        <begin position="16"/>
        <end position="23"/>
    </location>
    <ligand>
        <name>ATP</name>
        <dbReference type="ChEBI" id="CHEBI:30616"/>
    </ligand>
</feature>
<comment type="pathway">
    <text evidence="1">Cell wall biogenesis; peptidoglycan recycling.</text>
</comment>
<keyword evidence="1" id="KW-0808">Transferase</keyword>
<comment type="similarity">
    <text evidence="1">Belongs to the anhydro-N-acetylmuramic acid kinase family.</text>
</comment>
<dbReference type="CDD" id="cd24050">
    <property type="entry name" value="ASKHA_NBD_ANMK"/>
    <property type="match status" value="1"/>
</dbReference>
<comment type="caution">
    <text evidence="2">The sequence shown here is derived from an EMBL/GenBank/DDBJ whole genome shotgun (WGS) entry which is preliminary data.</text>
</comment>
<sequence>MSSANNKKLFIGLMSGTSMDGIDAALVDLSTNQFIAGLTRPYSAKAKHYLNAVLSGELNSLKAYSQLNTLLGREFASAAIELKDKVKVPGEAIQAIGSHGQTLCHDATADIPYTVQLGCAHTIAELTGITVVADFRTRDMVVGGQGAPFAPIYHQALFKGQNFPIAIVNIGGIANVTYMPNEMTVSGYDLGPGNCLMDAWIQKNLGLDYDAAGAWASTGKVIEPLLNKMLIDPYFKREQPKSIGKEYFSLAWLNNYLDAEYSPMDVQATLLMLTATTIVQGIKKESIAPKQIFICGGGAHNTSLLNSLANLAPEMPVKSTDAINISPDFIEALMFAWLAEKTLNKIPLNMSQITGAKQITILGAIYPGGIDKSNSLRV</sequence>
<dbReference type="EMBL" id="LNXY01000008">
    <property type="protein sequence ID" value="KTC89233.1"/>
    <property type="molecule type" value="Genomic_DNA"/>
</dbReference>
<dbReference type="AlphaFoldDB" id="A0A0W0T0W0"/>
<dbReference type="HAMAP" id="MF_01270">
    <property type="entry name" value="AnhMurNAc_kinase"/>
    <property type="match status" value="1"/>
</dbReference>
<comment type="catalytic activity">
    <reaction evidence="1">
        <text>1,6-anhydro-N-acetyl-beta-muramate + ATP + H2O = N-acetyl-D-muramate 6-phosphate + ADP + H(+)</text>
        <dbReference type="Rhea" id="RHEA:24952"/>
        <dbReference type="ChEBI" id="CHEBI:15377"/>
        <dbReference type="ChEBI" id="CHEBI:15378"/>
        <dbReference type="ChEBI" id="CHEBI:30616"/>
        <dbReference type="ChEBI" id="CHEBI:58690"/>
        <dbReference type="ChEBI" id="CHEBI:58722"/>
        <dbReference type="ChEBI" id="CHEBI:456216"/>
        <dbReference type="EC" id="2.7.1.170"/>
    </reaction>
</comment>
<dbReference type="GO" id="GO:0005524">
    <property type="term" value="F:ATP binding"/>
    <property type="evidence" value="ECO:0007669"/>
    <property type="project" value="UniProtKB-UniRule"/>
</dbReference>
<dbReference type="UniPathway" id="UPA00343"/>
<dbReference type="EC" id="2.7.1.170" evidence="1"/>
<dbReference type="OrthoDB" id="9763949at2"/>
<dbReference type="GO" id="GO:0016773">
    <property type="term" value="F:phosphotransferase activity, alcohol group as acceptor"/>
    <property type="evidence" value="ECO:0007669"/>
    <property type="project" value="UniProtKB-UniRule"/>
</dbReference>
<evidence type="ECO:0000313" key="2">
    <source>
        <dbReference type="EMBL" id="KTC89233.1"/>
    </source>
</evidence>
<dbReference type="GO" id="GO:0006040">
    <property type="term" value="P:amino sugar metabolic process"/>
    <property type="evidence" value="ECO:0007669"/>
    <property type="project" value="InterPro"/>
</dbReference>
<dbReference type="GO" id="GO:0016301">
    <property type="term" value="F:kinase activity"/>
    <property type="evidence" value="ECO:0007669"/>
    <property type="project" value="UniProtKB-KW"/>
</dbReference>
<dbReference type="GO" id="GO:0097175">
    <property type="term" value="P:1,6-anhydro-N-acetyl-beta-muramic acid catabolic process"/>
    <property type="evidence" value="ECO:0007669"/>
    <property type="project" value="UniProtKB-UniRule"/>
</dbReference>
<dbReference type="Proteomes" id="UP000054736">
    <property type="component" value="Unassembled WGS sequence"/>
</dbReference>
<keyword evidence="3" id="KW-1185">Reference proteome</keyword>
<accession>A0A0W0T0W0</accession>
<dbReference type="GO" id="GO:0009254">
    <property type="term" value="P:peptidoglycan turnover"/>
    <property type="evidence" value="ECO:0007669"/>
    <property type="project" value="UniProtKB-UniRule"/>
</dbReference>
<dbReference type="Gene3D" id="3.30.420.40">
    <property type="match status" value="2"/>
</dbReference>
<reference evidence="2 3" key="1">
    <citation type="submission" date="2015-11" db="EMBL/GenBank/DDBJ databases">
        <title>Genomic analysis of 38 Legionella species identifies large and diverse effector repertoires.</title>
        <authorList>
            <person name="Burstein D."/>
            <person name="Amaro F."/>
            <person name="Zusman T."/>
            <person name="Lifshitz Z."/>
            <person name="Cohen O."/>
            <person name="Gilbert J.A."/>
            <person name="Pupko T."/>
            <person name="Shuman H.A."/>
            <person name="Segal G."/>
        </authorList>
    </citation>
    <scope>NUCLEOTIDE SEQUENCE [LARGE SCALE GENOMIC DNA]</scope>
    <source>
        <strain evidence="2 3">ATCC 700990</strain>
    </source>
</reference>
<protein>
    <recommendedName>
        <fullName evidence="1">Anhydro-N-acetylmuramic acid kinase</fullName>
        <ecNumber evidence="1">2.7.1.170</ecNumber>
    </recommendedName>
    <alternativeName>
        <fullName evidence="1">AnhMurNAc kinase</fullName>
    </alternativeName>
</protein>
<dbReference type="RefSeq" id="WP_058495071.1">
    <property type="nucleotide sequence ID" value="NZ_CAAAIU010000015.1"/>
</dbReference>
<dbReference type="InterPro" id="IPR005338">
    <property type="entry name" value="Anhydro_N_Ac-Mur_kinase"/>
</dbReference>
<name>A0A0W0T0W0_9GAMM</name>
<keyword evidence="1" id="KW-0067">ATP-binding</keyword>
<dbReference type="Pfam" id="PF03702">
    <property type="entry name" value="AnmK"/>
    <property type="match status" value="1"/>
</dbReference>
<dbReference type="STRING" id="1212489.Ldro_0722"/>
<comment type="function">
    <text evidence="1">Catalyzes the specific phosphorylation of 1,6-anhydro-N-acetylmuramic acid (anhMurNAc) with the simultaneous cleavage of the 1,6-anhydro ring, generating MurNAc-6-P. Is required for the utilization of anhMurNAc either imported from the medium or derived from its own cell wall murein, and thus plays a role in cell wall recycling.</text>
</comment>